<evidence type="ECO:0000313" key="2">
    <source>
        <dbReference type="EMBL" id="PMF35689.1"/>
    </source>
</evidence>
<evidence type="ECO:0000256" key="1">
    <source>
        <dbReference type="SAM" id="SignalP"/>
    </source>
</evidence>
<keyword evidence="1" id="KW-0732">Signal</keyword>
<feature type="chain" id="PRO_5018330117" evidence="1">
    <location>
        <begin position="23"/>
        <end position="145"/>
    </location>
</feature>
<name>A0A2N7CL80_VIBSP</name>
<dbReference type="AlphaFoldDB" id="A0A2N7CL80"/>
<dbReference type="Proteomes" id="UP000235405">
    <property type="component" value="Unassembled WGS sequence"/>
</dbReference>
<gene>
    <name evidence="2" type="ORF">BCV19_20355</name>
</gene>
<accession>A0A2N7CL80</accession>
<sequence>MKQKACYLILLMSLFFTGAVSAANPKKVADGDGSIRVTMQTHGERFPASYTFNQQHQGQQHEGVLFTKERRNDGSIKTTPNGWSFMMNRIESDLVSLSVTLTEQEHSETFLFEVTPSNHVQCQSFPFNKQIVQSPIICLSKVDGI</sequence>
<dbReference type="RefSeq" id="WP_102300582.1">
    <property type="nucleotide sequence ID" value="NZ_MCSW01000006.1"/>
</dbReference>
<reference evidence="3" key="1">
    <citation type="submission" date="2016-07" db="EMBL/GenBank/DDBJ databases">
        <title>Nontailed viruses are major unrecognized killers of bacteria in the ocean.</title>
        <authorList>
            <person name="Kauffman K."/>
            <person name="Hussain F."/>
            <person name="Yang J."/>
            <person name="Arevalo P."/>
            <person name="Brown J."/>
            <person name="Cutler M."/>
            <person name="Kelly L."/>
            <person name="Polz M.F."/>
        </authorList>
    </citation>
    <scope>NUCLEOTIDE SEQUENCE [LARGE SCALE GENOMIC DNA]</scope>
    <source>
        <strain evidence="3">10N.286.54.F3</strain>
    </source>
</reference>
<dbReference type="EMBL" id="MCSW01000006">
    <property type="protein sequence ID" value="PMF35689.1"/>
    <property type="molecule type" value="Genomic_DNA"/>
</dbReference>
<protein>
    <submittedName>
        <fullName evidence="2">Uncharacterized protein</fullName>
    </submittedName>
</protein>
<feature type="signal peptide" evidence="1">
    <location>
        <begin position="1"/>
        <end position="22"/>
    </location>
</feature>
<proteinExistence type="predicted"/>
<comment type="caution">
    <text evidence="2">The sequence shown here is derived from an EMBL/GenBank/DDBJ whole genome shotgun (WGS) entry which is preliminary data.</text>
</comment>
<evidence type="ECO:0000313" key="3">
    <source>
        <dbReference type="Proteomes" id="UP000235405"/>
    </source>
</evidence>
<organism evidence="2 3">
    <name type="scientific">Vibrio splendidus</name>
    <dbReference type="NCBI Taxonomy" id="29497"/>
    <lineage>
        <taxon>Bacteria</taxon>
        <taxon>Pseudomonadati</taxon>
        <taxon>Pseudomonadota</taxon>
        <taxon>Gammaproteobacteria</taxon>
        <taxon>Vibrionales</taxon>
        <taxon>Vibrionaceae</taxon>
        <taxon>Vibrio</taxon>
    </lineage>
</organism>